<proteinExistence type="predicted"/>
<feature type="compositionally biased region" description="Basic and acidic residues" evidence="1">
    <location>
        <begin position="59"/>
        <end position="77"/>
    </location>
</feature>
<dbReference type="Proteomes" id="UP000655589">
    <property type="component" value="Unassembled WGS sequence"/>
</dbReference>
<feature type="transmembrane region" description="Helical" evidence="2">
    <location>
        <begin position="140"/>
        <end position="163"/>
    </location>
</feature>
<sequence>MFSRSKTSTSDGVTPVGETPDEVTPTPGTPSDGTTGGVSGKGRPTPKRSVAQAANKRPLVPDDRKAARKAAREKARIDRERTYQAMQTGDERYMPAKDKGPVRRYVRDYVDARWNLGEFFLPVAFVFLFATFFTQRYPELSILVMLGLYGFLLLTIVDVWLLWRSLKKRLVAKFGELPRGLVMYTVTRAYQLRRSRLPRPMSKKRGSYPV</sequence>
<dbReference type="AlphaFoldDB" id="A0A8H9L567"/>
<feature type="compositionally biased region" description="Polar residues" evidence="1">
    <location>
        <begin position="1"/>
        <end position="12"/>
    </location>
</feature>
<feature type="transmembrane region" description="Helical" evidence="2">
    <location>
        <begin position="114"/>
        <end position="134"/>
    </location>
</feature>
<feature type="compositionally biased region" description="Low complexity" evidence="1">
    <location>
        <begin position="23"/>
        <end position="33"/>
    </location>
</feature>
<feature type="region of interest" description="Disordered" evidence="1">
    <location>
        <begin position="1"/>
        <end position="77"/>
    </location>
</feature>
<organism evidence="3 4">
    <name type="scientific">Promicromonospora citrea</name>
    <dbReference type="NCBI Taxonomy" id="43677"/>
    <lineage>
        <taxon>Bacteria</taxon>
        <taxon>Bacillati</taxon>
        <taxon>Actinomycetota</taxon>
        <taxon>Actinomycetes</taxon>
        <taxon>Micrococcales</taxon>
        <taxon>Promicromonosporaceae</taxon>
        <taxon>Promicromonospora</taxon>
    </lineage>
</organism>
<keyword evidence="2" id="KW-0812">Transmembrane</keyword>
<evidence type="ECO:0000313" key="3">
    <source>
        <dbReference type="EMBL" id="GGM37202.1"/>
    </source>
</evidence>
<dbReference type="EMBL" id="BMPT01000017">
    <property type="protein sequence ID" value="GGM37202.1"/>
    <property type="molecule type" value="Genomic_DNA"/>
</dbReference>
<dbReference type="InterPro" id="IPR021403">
    <property type="entry name" value="DUF3043"/>
</dbReference>
<protein>
    <submittedName>
        <fullName evidence="3">Membrane protein</fullName>
    </submittedName>
</protein>
<comment type="caution">
    <text evidence="3">The sequence shown here is derived from an EMBL/GenBank/DDBJ whole genome shotgun (WGS) entry which is preliminary data.</text>
</comment>
<name>A0A8H9L567_9MICO</name>
<gene>
    <name evidence="3" type="ORF">GCM10010102_35870</name>
</gene>
<keyword evidence="2" id="KW-0472">Membrane</keyword>
<keyword evidence="2" id="KW-1133">Transmembrane helix</keyword>
<reference evidence="3" key="1">
    <citation type="journal article" date="2014" name="Int. J. Syst. Evol. Microbiol.">
        <title>Complete genome sequence of Corynebacterium casei LMG S-19264T (=DSM 44701T), isolated from a smear-ripened cheese.</title>
        <authorList>
            <consortium name="US DOE Joint Genome Institute (JGI-PGF)"/>
            <person name="Walter F."/>
            <person name="Albersmeier A."/>
            <person name="Kalinowski J."/>
            <person name="Ruckert C."/>
        </authorList>
    </citation>
    <scope>NUCLEOTIDE SEQUENCE</scope>
    <source>
        <strain evidence="3">JCM 3051</strain>
    </source>
</reference>
<evidence type="ECO:0000256" key="1">
    <source>
        <dbReference type="SAM" id="MobiDB-lite"/>
    </source>
</evidence>
<reference evidence="3" key="2">
    <citation type="submission" date="2020-09" db="EMBL/GenBank/DDBJ databases">
        <authorList>
            <person name="Sun Q."/>
            <person name="Ohkuma M."/>
        </authorList>
    </citation>
    <scope>NUCLEOTIDE SEQUENCE</scope>
    <source>
        <strain evidence="3">JCM 3051</strain>
    </source>
</reference>
<accession>A0A8H9L567</accession>
<evidence type="ECO:0000256" key="2">
    <source>
        <dbReference type="SAM" id="Phobius"/>
    </source>
</evidence>
<dbReference type="Pfam" id="PF11241">
    <property type="entry name" value="DUF3043"/>
    <property type="match status" value="1"/>
</dbReference>
<keyword evidence="4" id="KW-1185">Reference proteome</keyword>
<evidence type="ECO:0000313" key="4">
    <source>
        <dbReference type="Proteomes" id="UP000655589"/>
    </source>
</evidence>
<dbReference type="RefSeq" id="WP_229785643.1">
    <property type="nucleotide sequence ID" value="NZ_BMPT01000017.1"/>
</dbReference>